<keyword evidence="11" id="KW-1185">Reference proteome</keyword>
<feature type="region of interest" description="Disordered" evidence="8">
    <location>
        <begin position="207"/>
        <end position="237"/>
    </location>
</feature>
<comment type="function">
    <text evidence="1">May be involved in a process influencing telomere capping.</text>
</comment>
<name>A0A1V8S8N9_9PEZI</name>
<accession>A0A1V8S8N9</accession>
<evidence type="ECO:0000256" key="1">
    <source>
        <dbReference type="ARBA" id="ARBA00002738"/>
    </source>
</evidence>
<comment type="caution">
    <text evidence="10">The sequence shown here is derived from an EMBL/GenBank/DDBJ whole genome shotgun (WGS) entry which is preliminary data.</text>
</comment>
<sequence length="467" mass="50768">MPTLGRTSGRLLRTVSGKPHATQEDHVDALPTPPPSNTTRSSFTTSKAAEEDDEDVGRSPESSSDEAYRHQSPESASGSGFKASRQLDGTNYSPSVAAFRHPMDSKLHSRSPKRDAEALTDEDTPIFSSQGSFAKKHKSSKAGLVNIHAPTSSARSQTTYGKAPARPQQKRDAVGFKAAKKLDSQAEKKVEKGPAFRKAKGGDMFAFGSSPTQCKPAKGATEGSVDSDSVGSPDLSELSELDSDIEEVDAKTLGLPDPEPYTPFAICKICQVQVPLLIQQEFEDRYTEGEGMTYKVQQWFCKYHRRAKAREMWEARGYPDIQWSRLDTRLKRHHKHLNAVISGRTRSVYRDRLQQQVDAGTSKTALSLVNADTNGEPALAPGYYGPRGEKVCMEHVSSHFGDALRTLKDPLVAASGVKGGVSGFVQGVLVPELIVQLVIEDLGVLAEQARSVLAESVELGELLSEEV</sequence>
<comment type="similarity">
    <text evidence="4">Belongs to the RTC4 family.</text>
</comment>
<reference evidence="11" key="1">
    <citation type="submission" date="2017-03" db="EMBL/GenBank/DDBJ databases">
        <title>Genomes of endolithic fungi from Antarctica.</title>
        <authorList>
            <person name="Coleine C."/>
            <person name="Masonjones S."/>
            <person name="Stajich J.E."/>
        </authorList>
    </citation>
    <scope>NUCLEOTIDE SEQUENCE [LARGE SCALE GENOMIC DNA]</scope>
    <source>
        <strain evidence="11">CCFEE 5527</strain>
    </source>
</reference>
<dbReference type="OrthoDB" id="128308at2759"/>
<dbReference type="GO" id="GO:0005737">
    <property type="term" value="C:cytoplasm"/>
    <property type="evidence" value="ECO:0007669"/>
    <property type="project" value="UniProtKB-SubCell"/>
</dbReference>
<feature type="compositionally biased region" description="Low complexity" evidence="8">
    <location>
        <begin position="223"/>
        <end position="236"/>
    </location>
</feature>
<organism evidence="10 11">
    <name type="scientific">Cryoendolithus antarcticus</name>
    <dbReference type="NCBI Taxonomy" id="1507870"/>
    <lineage>
        <taxon>Eukaryota</taxon>
        <taxon>Fungi</taxon>
        <taxon>Dikarya</taxon>
        <taxon>Ascomycota</taxon>
        <taxon>Pezizomycotina</taxon>
        <taxon>Dothideomycetes</taxon>
        <taxon>Dothideomycetidae</taxon>
        <taxon>Cladosporiales</taxon>
        <taxon>Cladosporiaceae</taxon>
        <taxon>Cryoendolithus</taxon>
    </lineage>
</organism>
<feature type="domain" description="Restriction of telomere capping protein 4 C-terminal" evidence="9">
    <location>
        <begin position="340"/>
        <end position="466"/>
    </location>
</feature>
<evidence type="ECO:0000313" key="10">
    <source>
        <dbReference type="EMBL" id="OQN95588.1"/>
    </source>
</evidence>
<evidence type="ECO:0000256" key="2">
    <source>
        <dbReference type="ARBA" id="ARBA00004123"/>
    </source>
</evidence>
<dbReference type="PANTHER" id="PTHR41391">
    <property type="entry name" value="RESTRICTION OF TELOMERE CAPPING PROTEIN 4"/>
    <property type="match status" value="1"/>
</dbReference>
<evidence type="ECO:0000256" key="7">
    <source>
        <dbReference type="ARBA" id="ARBA00023242"/>
    </source>
</evidence>
<dbReference type="PANTHER" id="PTHR41391:SF1">
    <property type="entry name" value="RESTRICTION OF TELOMERE CAPPING PROTEIN 4"/>
    <property type="match status" value="1"/>
</dbReference>
<proteinExistence type="inferred from homology"/>
<evidence type="ECO:0000313" key="11">
    <source>
        <dbReference type="Proteomes" id="UP000192596"/>
    </source>
</evidence>
<dbReference type="EMBL" id="NAJO01000085">
    <property type="protein sequence ID" value="OQN95588.1"/>
    <property type="molecule type" value="Genomic_DNA"/>
</dbReference>
<dbReference type="InterPro" id="IPR039024">
    <property type="entry name" value="RTC4"/>
</dbReference>
<comment type="subcellular location">
    <subcellularLocation>
        <location evidence="3">Cytoplasm</location>
    </subcellularLocation>
    <subcellularLocation>
        <location evidence="2">Nucleus</location>
    </subcellularLocation>
</comment>
<feature type="region of interest" description="Disordered" evidence="8">
    <location>
        <begin position="1"/>
        <end position="174"/>
    </location>
</feature>
<evidence type="ECO:0000259" key="9">
    <source>
        <dbReference type="SMART" id="SM01312"/>
    </source>
</evidence>
<dbReference type="Proteomes" id="UP000192596">
    <property type="component" value="Unassembled WGS sequence"/>
</dbReference>
<feature type="compositionally biased region" description="Low complexity" evidence="8">
    <location>
        <begin position="37"/>
        <end position="46"/>
    </location>
</feature>
<evidence type="ECO:0000256" key="8">
    <source>
        <dbReference type="SAM" id="MobiDB-lite"/>
    </source>
</evidence>
<feature type="compositionally biased region" description="Polar residues" evidence="8">
    <location>
        <begin position="149"/>
        <end position="160"/>
    </location>
</feature>
<dbReference type="InterPro" id="IPR028094">
    <property type="entry name" value="RTC4_C"/>
</dbReference>
<evidence type="ECO:0000256" key="5">
    <source>
        <dbReference type="ARBA" id="ARBA00015162"/>
    </source>
</evidence>
<feature type="compositionally biased region" description="Basic and acidic residues" evidence="8">
    <location>
        <begin position="101"/>
        <end position="117"/>
    </location>
</feature>
<dbReference type="InParanoid" id="A0A1V8S8N9"/>
<dbReference type="GO" id="GO:0005634">
    <property type="term" value="C:nucleus"/>
    <property type="evidence" value="ECO:0007669"/>
    <property type="project" value="UniProtKB-SubCell"/>
</dbReference>
<dbReference type="Pfam" id="PF14474">
    <property type="entry name" value="RTC4"/>
    <property type="match status" value="1"/>
</dbReference>
<gene>
    <name evidence="10" type="ORF">B0A48_18293</name>
</gene>
<dbReference type="STRING" id="1507870.A0A1V8S8N9"/>
<evidence type="ECO:0000256" key="4">
    <source>
        <dbReference type="ARBA" id="ARBA00009461"/>
    </source>
</evidence>
<dbReference type="SMART" id="SM01312">
    <property type="entry name" value="RTC4"/>
    <property type="match status" value="1"/>
</dbReference>
<keyword evidence="7" id="KW-0539">Nucleus</keyword>
<evidence type="ECO:0000256" key="3">
    <source>
        <dbReference type="ARBA" id="ARBA00004496"/>
    </source>
</evidence>
<keyword evidence="6" id="KW-0963">Cytoplasm</keyword>
<dbReference type="AlphaFoldDB" id="A0A1V8S8N9"/>
<evidence type="ECO:0000256" key="6">
    <source>
        <dbReference type="ARBA" id="ARBA00022490"/>
    </source>
</evidence>
<protein>
    <recommendedName>
        <fullName evidence="5">Restriction of telomere capping protein 4</fullName>
    </recommendedName>
</protein>